<dbReference type="GO" id="GO:0020037">
    <property type="term" value="F:heme binding"/>
    <property type="evidence" value="ECO:0007669"/>
    <property type="project" value="TreeGrafter"/>
</dbReference>
<dbReference type="PANTHER" id="PTHR19359:SF150">
    <property type="entry name" value="CYTOCHROME B5"/>
    <property type="match status" value="1"/>
</dbReference>
<dbReference type="PRINTS" id="PR00363">
    <property type="entry name" value="CYTOCHROMEB5"/>
</dbReference>
<comment type="similarity">
    <text evidence="12">Belongs to the cytochrome b5 family.</text>
</comment>
<evidence type="ECO:0000256" key="2">
    <source>
        <dbReference type="ARBA" id="ARBA00022448"/>
    </source>
</evidence>
<comment type="subcellular location">
    <subcellularLocation>
        <location evidence="1">Endoplasmic reticulum membrane</location>
        <topology evidence="1">Single-pass membrane protein</topology>
        <orientation evidence="1">Cytoplasmic side</orientation>
    </subcellularLocation>
    <subcellularLocation>
        <location evidence="11">Microsome membrane</location>
        <topology evidence="11">Single-pass membrane protein</topology>
        <orientation evidence="11">Cytoplasmic side</orientation>
    </subcellularLocation>
</comment>
<evidence type="ECO:0000256" key="14">
    <source>
        <dbReference type="SAM" id="MobiDB-lite"/>
    </source>
</evidence>
<dbReference type="SUPFAM" id="SSF55856">
    <property type="entry name" value="Cytochrome b5-like heme/steroid binding domain"/>
    <property type="match status" value="1"/>
</dbReference>
<dbReference type="InterPro" id="IPR050668">
    <property type="entry name" value="Cytochrome_b5"/>
</dbReference>
<proteinExistence type="inferred from homology"/>
<feature type="non-terminal residue" evidence="17">
    <location>
        <position position="1"/>
    </location>
</feature>
<evidence type="ECO:0000256" key="15">
    <source>
        <dbReference type="SAM" id="Phobius"/>
    </source>
</evidence>
<evidence type="ECO:0000256" key="6">
    <source>
        <dbReference type="ARBA" id="ARBA00022824"/>
    </source>
</evidence>
<gene>
    <name evidence="17" type="primary">HaOG214769</name>
    <name evidence="17" type="ORF">B5X24_HaOG214769</name>
</gene>
<evidence type="ECO:0000256" key="11">
    <source>
        <dbReference type="ARBA" id="ARBA00037877"/>
    </source>
</evidence>
<keyword evidence="6" id="KW-0256">Endoplasmic reticulum</keyword>
<feature type="domain" description="Cytochrome b5 heme-binding" evidence="16">
    <location>
        <begin position="1"/>
        <end position="42"/>
    </location>
</feature>
<keyword evidence="10 15" id="KW-0472">Membrane</keyword>
<evidence type="ECO:0000313" key="18">
    <source>
        <dbReference type="Proteomes" id="UP000249218"/>
    </source>
</evidence>
<keyword evidence="4 15" id="KW-0812">Transmembrane</keyword>
<keyword evidence="18" id="KW-1185">Reference proteome</keyword>
<evidence type="ECO:0000256" key="1">
    <source>
        <dbReference type="ARBA" id="ARBA00004131"/>
    </source>
</evidence>
<accession>A0A2W1BA03</accession>
<dbReference type="Pfam" id="PF00173">
    <property type="entry name" value="Cyt-b5"/>
    <property type="match status" value="1"/>
</dbReference>
<dbReference type="EMBL" id="KZ150445">
    <property type="protein sequence ID" value="PZC70844.1"/>
    <property type="molecule type" value="Genomic_DNA"/>
</dbReference>
<dbReference type="PROSITE" id="PS50255">
    <property type="entry name" value="CYTOCHROME_B5_2"/>
    <property type="match status" value="1"/>
</dbReference>
<evidence type="ECO:0000256" key="10">
    <source>
        <dbReference type="ARBA" id="ARBA00023136"/>
    </source>
</evidence>
<reference evidence="17 18" key="1">
    <citation type="journal article" date="2017" name="BMC Biol.">
        <title>Genomic innovations, transcriptional plasticity and gene loss underlying the evolution and divergence of two highly polyphagous and invasive Helicoverpa pest species.</title>
        <authorList>
            <person name="Pearce S.L."/>
            <person name="Clarke D.F."/>
            <person name="East P.D."/>
            <person name="Elfekih S."/>
            <person name="Gordon K.H."/>
            <person name="Jermiin L.S."/>
            <person name="McGaughran A."/>
            <person name="Oakeshott J.G."/>
            <person name="Papanikolaou A."/>
            <person name="Perera O.P."/>
            <person name="Rane R.V."/>
            <person name="Richards S."/>
            <person name="Tay W.T."/>
            <person name="Walsh T.K."/>
            <person name="Anderson A."/>
            <person name="Anderson C.J."/>
            <person name="Asgari S."/>
            <person name="Board P.G."/>
            <person name="Bretschneider A."/>
            <person name="Campbell P.M."/>
            <person name="Chertemps T."/>
            <person name="Christeller J.T."/>
            <person name="Coppin C.W."/>
            <person name="Downes S.J."/>
            <person name="Duan G."/>
            <person name="Farnsworth C.A."/>
            <person name="Good R.T."/>
            <person name="Han L.B."/>
            <person name="Han Y.C."/>
            <person name="Hatje K."/>
            <person name="Horne I."/>
            <person name="Huang Y.P."/>
            <person name="Hughes D.S."/>
            <person name="Jacquin-Joly E."/>
            <person name="James W."/>
            <person name="Jhangiani S."/>
            <person name="Kollmar M."/>
            <person name="Kuwar S.S."/>
            <person name="Li S."/>
            <person name="Liu N.Y."/>
            <person name="Maibeche M.T."/>
            <person name="Miller J.R."/>
            <person name="Montagne N."/>
            <person name="Perry T."/>
            <person name="Qu J."/>
            <person name="Song S.V."/>
            <person name="Sutton G.G."/>
            <person name="Vogel H."/>
            <person name="Walenz B.P."/>
            <person name="Xu W."/>
            <person name="Zhang H.J."/>
            <person name="Zou Z."/>
            <person name="Batterham P."/>
            <person name="Edwards O.R."/>
            <person name="Feyereisen R."/>
            <person name="Gibbs R.A."/>
            <person name="Heckel D.G."/>
            <person name="McGrath A."/>
            <person name="Robin C."/>
            <person name="Scherer S.E."/>
            <person name="Worley K.C."/>
            <person name="Wu Y.D."/>
        </authorList>
    </citation>
    <scope>NUCLEOTIDE SEQUENCE [LARGE SCALE GENOMIC DNA]</scope>
    <source>
        <strain evidence="17">Harm_GR_Male_#8</strain>
        <tissue evidence="17">Whole organism</tissue>
    </source>
</reference>
<evidence type="ECO:0000256" key="4">
    <source>
        <dbReference type="ARBA" id="ARBA00022692"/>
    </source>
</evidence>
<dbReference type="InterPro" id="IPR036400">
    <property type="entry name" value="Cyt_B5-like_heme/steroid_sf"/>
</dbReference>
<dbReference type="OrthoDB" id="260519at2759"/>
<evidence type="ECO:0000259" key="16">
    <source>
        <dbReference type="PROSITE" id="PS50255"/>
    </source>
</evidence>
<evidence type="ECO:0000256" key="7">
    <source>
        <dbReference type="ARBA" id="ARBA00022848"/>
    </source>
</evidence>
<feature type="region of interest" description="Disordered" evidence="14">
    <location>
        <begin position="1"/>
        <end position="24"/>
    </location>
</feature>
<evidence type="ECO:0000313" key="17">
    <source>
        <dbReference type="EMBL" id="PZC70844.1"/>
    </source>
</evidence>
<keyword evidence="8" id="KW-0249">Electron transport</keyword>
<evidence type="ECO:0000256" key="12">
    <source>
        <dbReference type="ARBA" id="ARBA00038168"/>
    </source>
</evidence>
<dbReference type="Gene3D" id="3.10.120.10">
    <property type="entry name" value="Cytochrome b5-like heme/steroid binding domain"/>
    <property type="match status" value="1"/>
</dbReference>
<dbReference type="GO" id="GO:0005789">
    <property type="term" value="C:endoplasmic reticulum membrane"/>
    <property type="evidence" value="ECO:0007669"/>
    <property type="project" value="UniProtKB-SubCell"/>
</dbReference>
<keyword evidence="3" id="KW-0349">Heme</keyword>
<feature type="transmembrane region" description="Helical" evidence="15">
    <location>
        <begin position="72"/>
        <end position="90"/>
    </location>
</feature>
<dbReference type="PANTHER" id="PTHR19359">
    <property type="entry name" value="CYTOCHROME B5"/>
    <property type="match status" value="1"/>
</dbReference>
<keyword evidence="15" id="KW-1133">Transmembrane helix</keyword>
<evidence type="ECO:0000256" key="8">
    <source>
        <dbReference type="ARBA" id="ARBA00022982"/>
    </source>
</evidence>
<keyword evidence="5" id="KW-0479">Metal-binding</keyword>
<dbReference type="GO" id="GO:0046872">
    <property type="term" value="F:metal ion binding"/>
    <property type="evidence" value="ECO:0007669"/>
    <property type="project" value="UniProtKB-KW"/>
</dbReference>
<organism evidence="17 18">
    <name type="scientific">Helicoverpa armigera</name>
    <name type="common">Cotton bollworm</name>
    <name type="synonym">Heliothis armigera</name>
    <dbReference type="NCBI Taxonomy" id="29058"/>
    <lineage>
        <taxon>Eukaryota</taxon>
        <taxon>Metazoa</taxon>
        <taxon>Ecdysozoa</taxon>
        <taxon>Arthropoda</taxon>
        <taxon>Hexapoda</taxon>
        <taxon>Insecta</taxon>
        <taxon>Pterygota</taxon>
        <taxon>Neoptera</taxon>
        <taxon>Endopterygota</taxon>
        <taxon>Lepidoptera</taxon>
        <taxon>Glossata</taxon>
        <taxon>Ditrysia</taxon>
        <taxon>Noctuoidea</taxon>
        <taxon>Noctuidae</taxon>
        <taxon>Heliothinae</taxon>
        <taxon>Helicoverpa</taxon>
    </lineage>
</organism>
<name>A0A2W1BA03_HELAM</name>
<evidence type="ECO:0000256" key="13">
    <source>
        <dbReference type="ARBA" id="ARBA00039806"/>
    </source>
</evidence>
<keyword evidence="9" id="KW-0408">Iron</keyword>
<evidence type="ECO:0000256" key="9">
    <source>
        <dbReference type="ARBA" id="ARBA00023004"/>
    </source>
</evidence>
<keyword evidence="7" id="KW-0492">Microsome</keyword>
<evidence type="ECO:0000256" key="5">
    <source>
        <dbReference type="ARBA" id="ARBA00022723"/>
    </source>
</evidence>
<evidence type="ECO:0000256" key="3">
    <source>
        <dbReference type="ARBA" id="ARBA00022617"/>
    </source>
</evidence>
<dbReference type="InterPro" id="IPR001199">
    <property type="entry name" value="Cyt_B5-like_heme/steroid-bd"/>
</dbReference>
<dbReference type="AlphaFoldDB" id="A0A2W1BA03"/>
<dbReference type="Proteomes" id="UP000249218">
    <property type="component" value="Unassembled WGS sequence"/>
</dbReference>
<keyword evidence="2" id="KW-0813">Transport</keyword>
<sequence>HPGGEEVLLEKGGQDATEPFEDVSHSSDARSLMKKYKIGELVEADRVQSKNAFAPQWSNDQPQEQGNTWTSWLTPLLLGVAATILYRYLFA</sequence>
<protein>
    <recommendedName>
        <fullName evidence="13">Cytochrome b5</fullName>
    </recommendedName>
</protein>